<dbReference type="GO" id="GO:0005829">
    <property type="term" value="C:cytosol"/>
    <property type="evidence" value="ECO:0007669"/>
    <property type="project" value="TreeGrafter"/>
</dbReference>
<protein>
    <submittedName>
        <fullName evidence="6">Crp/Fnr family transcriptional regulator</fullName>
    </submittedName>
</protein>
<evidence type="ECO:0000313" key="6">
    <source>
        <dbReference type="EMBL" id="GIM27425.1"/>
    </source>
</evidence>
<gene>
    <name evidence="6" type="ORF">CPJCM30710_00910</name>
</gene>
<dbReference type="GO" id="GO:0003700">
    <property type="term" value="F:DNA-binding transcription factor activity"/>
    <property type="evidence" value="ECO:0007669"/>
    <property type="project" value="InterPro"/>
</dbReference>
<dbReference type="AlphaFoldDB" id="A0A919RVU8"/>
<dbReference type="InterPro" id="IPR012318">
    <property type="entry name" value="HTH_CRP"/>
</dbReference>
<name>A0A919RVU8_9CLOT</name>
<dbReference type="PRINTS" id="PR00034">
    <property type="entry name" value="HTHCRP"/>
</dbReference>
<proteinExistence type="predicted"/>
<reference evidence="6" key="1">
    <citation type="submission" date="2021-03" db="EMBL/GenBank/DDBJ databases">
        <title>Taxonomic study of Clostridium polyendosporum from meadow-gley soil under rice.</title>
        <authorList>
            <person name="Kobayashi H."/>
            <person name="Tanizawa Y."/>
            <person name="Yagura M."/>
        </authorList>
    </citation>
    <scope>NUCLEOTIDE SEQUENCE</scope>
    <source>
        <strain evidence="6">JCM 30710</strain>
    </source>
</reference>
<sequence>MKTCNCISCKTKLCASKVPIFSALSKEDIVKIVSKIHHYEYKKGEPICLEGELSDSLIIINNGKVKLTKITKEGKEQIIRLLTTGDFLGEFSIFSDNETYNFSAYALSPVNICSLNKEDMNLILMENPEISIKILKEVSQRLMQTENLAQNLATNDAEIRVANLILELSEKYGKVNGNRIEIKLPISREDMANYIGVTRETISRKLNKFQELGIITLIGNKTLIILDKEALMDYI</sequence>
<dbReference type="SMART" id="SM00100">
    <property type="entry name" value="cNMP"/>
    <property type="match status" value="1"/>
</dbReference>
<dbReference type="Gene3D" id="2.60.120.10">
    <property type="entry name" value="Jelly Rolls"/>
    <property type="match status" value="1"/>
</dbReference>
<dbReference type="RefSeq" id="WP_212902185.1">
    <property type="nucleotide sequence ID" value="NZ_BOPZ01000001.1"/>
</dbReference>
<dbReference type="PROSITE" id="PS50042">
    <property type="entry name" value="CNMP_BINDING_3"/>
    <property type="match status" value="1"/>
</dbReference>
<dbReference type="CDD" id="cd00038">
    <property type="entry name" value="CAP_ED"/>
    <property type="match status" value="1"/>
</dbReference>
<evidence type="ECO:0000259" key="5">
    <source>
        <dbReference type="PROSITE" id="PS51063"/>
    </source>
</evidence>
<keyword evidence="2" id="KW-0238">DNA-binding</keyword>
<dbReference type="PANTHER" id="PTHR24567">
    <property type="entry name" value="CRP FAMILY TRANSCRIPTIONAL REGULATORY PROTEIN"/>
    <property type="match status" value="1"/>
</dbReference>
<dbReference type="Pfam" id="PF00027">
    <property type="entry name" value="cNMP_binding"/>
    <property type="match status" value="1"/>
</dbReference>
<dbReference type="PANTHER" id="PTHR24567:SF28">
    <property type="entry name" value="LISTERIOLYSIN REGULATORY PROTEIN"/>
    <property type="match status" value="1"/>
</dbReference>
<dbReference type="InterPro" id="IPR018490">
    <property type="entry name" value="cNMP-bd_dom_sf"/>
</dbReference>
<dbReference type="Gene3D" id="1.10.10.10">
    <property type="entry name" value="Winged helix-like DNA-binding domain superfamily/Winged helix DNA-binding domain"/>
    <property type="match status" value="1"/>
</dbReference>
<dbReference type="InterPro" id="IPR050397">
    <property type="entry name" value="Env_Response_Regulators"/>
</dbReference>
<dbReference type="EMBL" id="BOPZ01000001">
    <property type="protein sequence ID" value="GIM27425.1"/>
    <property type="molecule type" value="Genomic_DNA"/>
</dbReference>
<feature type="domain" description="HTH crp-type" evidence="5">
    <location>
        <begin position="155"/>
        <end position="229"/>
    </location>
</feature>
<feature type="domain" description="Cyclic nucleotide-binding" evidence="4">
    <location>
        <begin position="20"/>
        <end position="141"/>
    </location>
</feature>
<dbReference type="SUPFAM" id="SSF46785">
    <property type="entry name" value="Winged helix' DNA-binding domain"/>
    <property type="match status" value="1"/>
</dbReference>
<comment type="caution">
    <text evidence="6">The sequence shown here is derived from an EMBL/GenBank/DDBJ whole genome shotgun (WGS) entry which is preliminary data.</text>
</comment>
<dbReference type="GO" id="GO:0003677">
    <property type="term" value="F:DNA binding"/>
    <property type="evidence" value="ECO:0007669"/>
    <property type="project" value="UniProtKB-KW"/>
</dbReference>
<dbReference type="InterPro" id="IPR018335">
    <property type="entry name" value="Tscrpt_reg_HTH_Crp-type_CS"/>
</dbReference>
<dbReference type="PROSITE" id="PS51063">
    <property type="entry name" value="HTH_CRP_2"/>
    <property type="match status" value="1"/>
</dbReference>
<dbReference type="Proteomes" id="UP000679179">
    <property type="component" value="Unassembled WGS sequence"/>
</dbReference>
<keyword evidence="3" id="KW-0804">Transcription</keyword>
<accession>A0A919RVU8</accession>
<dbReference type="PROSITE" id="PS00042">
    <property type="entry name" value="HTH_CRP_1"/>
    <property type="match status" value="1"/>
</dbReference>
<dbReference type="InterPro" id="IPR036390">
    <property type="entry name" value="WH_DNA-bd_sf"/>
</dbReference>
<evidence type="ECO:0000256" key="3">
    <source>
        <dbReference type="ARBA" id="ARBA00023163"/>
    </source>
</evidence>
<evidence type="ECO:0000313" key="7">
    <source>
        <dbReference type="Proteomes" id="UP000679179"/>
    </source>
</evidence>
<evidence type="ECO:0000256" key="1">
    <source>
        <dbReference type="ARBA" id="ARBA00023015"/>
    </source>
</evidence>
<evidence type="ECO:0000259" key="4">
    <source>
        <dbReference type="PROSITE" id="PS50042"/>
    </source>
</evidence>
<dbReference type="InterPro" id="IPR014710">
    <property type="entry name" value="RmlC-like_jellyroll"/>
</dbReference>
<organism evidence="6 7">
    <name type="scientific">Clostridium polyendosporum</name>
    <dbReference type="NCBI Taxonomy" id="69208"/>
    <lineage>
        <taxon>Bacteria</taxon>
        <taxon>Bacillati</taxon>
        <taxon>Bacillota</taxon>
        <taxon>Clostridia</taxon>
        <taxon>Eubacteriales</taxon>
        <taxon>Clostridiaceae</taxon>
        <taxon>Clostridium</taxon>
    </lineage>
</organism>
<dbReference type="SUPFAM" id="SSF51206">
    <property type="entry name" value="cAMP-binding domain-like"/>
    <property type="match status" value="1"/>
</dbReference>
<keyword evidence="1" id="KW-0805">Transcription regulation</keyword>
<dbReference type="SMART" id="SM00419">
    <property type="entry name" value="HTH_CRP"/>
    <property type="match status" value="1"/>
</dbReference>
<dbReference type="Pfam" id="PF13545">
    <property type="entry name" value="HTH_Crp_2"/>
    <property type="match status" value="1"/>
</dbReference>
<dbReference type="CDD" id="cd00092">
    <property type="entry name" value="HTH_CRP"/>
    <property type="match status" value="1"/>
</dbReference>
<dbReference type="InterPro" id="IPR036388">
    <property type="entry name" value="WH-like_DNA-bd_sf"/>
</dbReference>
<dbReference type="InterPro" id="IPR000595">
    <property type="entry name" value="cNMP-bd_dom"/>
</dbReference>
<keyword evidence="7" id="KW-1185">Reference proteome</keyword>
<evidence type="ECO:0000256" key="2">
    <source>
        <dbReference type="ARBA" id="ARBA00023125"/>
    </source>
</evidence>